<organism evidence="2 3">
    <name type="scientific">Luteimonas terricola</name>
    <dbReference type="NCBI Taxonomy" id="645597"/>
    <lineage>
        <taxon>Bacteria</taxon>
        <taxon>Pseudomonadati</taxon>
        <taxon>Pseudomonadota</taxon>
        <taxon>Gammaproteobacteria</taxon>
        <taxon>Lysobacterales</taxon>
        <taxon>Lysobacteraceae</taxon>
        <taxon>Luteimonas</taxon>
    </lineage>
</organism>
<evidence type="ECO:0000313" key="2">
    <source>
        <dbReference type="EMBL" id="GGK04796.1"/>
    </source>
</evidence>
<evidence type="ECO:0000313" key="3">
    <source>
        <dbReference type="Proteomes" id="UP000599009"/>
    </source>
</evidence>
<feature type="chain" id="PRO_5045671887" description="DUF3888 domain-containing protein" evidence="1">
    <location>
        <begin position="31"/>
        <end position="131"/>
    </location>
</feature>
<name>A0ABQ2EET6_9GAMM</name>
<comment type="caution">
    <text evidence="2">The sequence shown here is derived from an EMBL/GenBank/DDBJ whole genome shotgun (WGS) entry which is preliminary data.</text>
</comment>
<reference evidence="3" key="1">
    <citation type="journal article" date="2019" name="Int. J. Syst. Evol. Microbiol.">
        <title>The Global Catalogue of Microorganisms (GCM) 10K type strain sequencing project: providing services to taxonomists for standard genome sequencing and annotation.</title>
        <authorList>
            <consortium name="The Broad Institute Genomics Platform"/>
            <consortium name="The Broad Institute Genome Sequencing Center for Infectious Disease"/>
            <person name="Wu L."/>
            <person name="Ma J."/>
        </authorList>
    </citation>
    <scope>NUCLEOTIDE SEQUENCE [LARGE SCALE GENOMIC DNA]</scope>
    <source>
        <strain evidence="3">CGMCC 1.8985</strain>
    </source>
</reference>
<dbReference type="EMBL" id="BMME01000001">
    <property type="protein sequence ID" value="GGK04796.1"/>
    <property type="molecule type" value="Genomic_DNA"/>
</dbReference>
<proteinExistence type="predicted"/>
<feature type="signal peptide" evidence="1">
    <location>
        <begin position="1"/>
        <end position="30"/>
    </location>
</feature>
<accession>A0ABQ2EET6</accession>
<dbReference type="Proteomes" id="UP000599009">
    <property type="component" value="Unassembled WGS sequence"/>
</dbReference>
<evidence type="ECO:0000256" key="1">
    <source>
        <dbReference type="SAM" id="SignalP"/>
    </source>
</evidence>
<protein>
    <recommendedName>
        <fullName evidence="4">DUF3888 domain-containing protein</fullName>
    </recommendedName>
</protein>
<keyword evidence="3" id="KW-1185">Reference proteome</keyword>
<keyword evidence="1" id="KW-0732">Signal</keyword>
<gene>
    <name evidence="2" type="ORF">GCM10011394_12330</name>
</gene>
<sequence>MEMNLRKICGVSLCSSLIAFALAAPQCAFASDVERSYEETVSEVIKITATRFSDHLKEYYAGEEAVPETADLLKFAKNPESYSIGVSQTSETFIVVFLRRRVLPFERVVGGGGEYHINKADLSLIKFVAYK</sequence>
<evidence type="ECO:0008006" key="4">
    <source>
        <dbReference type="Google" id="ProtNLM"/>
    </source>
</evidence>